<dbReference type="AlphaFoldDB" id="A8H055"/>
<dbReference type="Proteomes" id="UP000002608">
    <property type="component" value="Chromosome"/>
</dbReference>
<evidence type="ECO:0000256" key="2">
    <source>
        <dbReference type="SAM" id="MobiDB-lite"/>
    </source>
</evidence>
<accession>A8H055</accession>
<proteinExistence type="predicted"/>
<dbReference type="Gene3D" id="3.30.70.1070">
    <property type="entry name" value="Sporulation related repeat"/>
    <property type="match status" value="1"/>
</dbReference>
<evidence type="ECO:0000256" key="1">
    <source>
        <dbReference type="SAM" id="Coils"/>
    </source>
</evidence>
<keyword evidence="6" id="KW-1185">Reference proteome</keyword>
<evidence type="ECO:0000313" key="5">
    <source>
        <dbReference type="EMBL" id="ABV85942.1"/>
    </source>
</evidence>
<feature type="domain" description="SPOR" evidence="4">
    <location>
        <begin position="190"/>
        <end position="274"/>
    </location>
</feature>
<dbReference type="eggNOG" id="ENOG503372A">
    <property type="taxonomic scope" value="Bacteria"/>
</dbReference>
<dbReference type="OrthoDB" id="6215311at2"/>
<feature type="coiled-coil region" evidence="1">
    <location>
        <begin position="41"/>
        <end position="68"/>
    </location>
</feature>
<dbReference type="Pfam" id="PF05036">
    <property type="entry name" value="SPOR"/>
    <property type="match status" value="1"/>
</dbReference>
<evidence type="ECO:0000256" key="3">
    <source>
        <dbReference type="SAM" id="SignalP"/>
    </source>
</evidence>
<dbReference type="InterPro" id="IPR007730">
    <property type="entry name" value="SPOR-like_dom"/>
</dbReference>
<dbReference type="HOGENOM" id="CLU_986586_0_0_6"/>
<dbReference type="KEGG" id="spl:Spea_0614"/>
<dbReference type="RefSeq" id="WP_012153880.1">
    <property type="nucleotide sequence ID" value="NC_009901.1"/>
</dbReference>
<evidence type="ECO:0000259" key="4">
    <source>
        <dbReference type="PROSITE" id="PS51724"/>
    </source>
</evidence>
<dbReference type="PROSITE" id="PS51257">
    <property type="entry name" value="PROKAR_LIPOPROTEIN"/>
    <property type="match status" value="1"/>
</dbReference>
<gene>
    <name evidence="5" type="ordered locus">Spea_0614</name>
</gene>
<feature type="compositionally biased region" description="Polar residues" evidence="2">
    <location>
        <begin position="104"/>
        <end position="119"/>
    </location>
</feature>
<feature type="signal peptide" evidence="3">
    <location>
        <begin position="1"/>
        <end position="29"/>
    </location>
</feature>
<organism evidence="5 6">
    <name type="scientific">Shewanella pealeana (strain ATCC 700345 / ANG-SQ1)</name>
    <dbReference type="NCBI Taxonomy" id="398579"/>
    <lineage>
        <taxon>Bacteria</taxon>
        <taxon>Pseudomonadati</taxon>
        <taxon>Pseudomonadota</taxon>
        <taxon>Gammaproteobacteria</taxon>
        <taxon>Alteromonadales</taxon>
        <taxon>Shewanellaceae</taxon>
        <taxon>Shewanella</taxon>
    </lineage>
</organism>
<feature type="chain" id="PRO_5002722178" evidence="3">
    <location>
        <begin position="30"/>
        <end position="282"/>
    </location>
</feature>
<evidence type="ECO:0000313" key="6">
    <source>
        <dbReference type="Proteomes" id="UP000002608"/>
    </source>
</evidence>
<keyword evidence="3" id="KW-0732">Signal</keyword>
<dbReference type="EMBL" id="CP000851">
    <property type="protein sequence ID" value="ABV85942.1"/>
    <property type="molecule type" value="Genomic_DNA"/>
</dbReference>
<dbReference type="STRING" id="398579.Spea_0614"/>
<sequence length="282" mass="30938">MNALNRNIRRLKAVLLVAMIGLTGCASQADIKLDKQRIAEQKQLKDKIEQLELELAEWHQMKAGLSRLIVIEGDLKLLVEQLTMLAGGNQAQKAAKTTAAPESITATNTQVNTQQSGESKNSEDASVEQASEPVRKLPIAEELTNDVKVPESLAQKTYASAYPGAPEQPVEANAKVLKYANNAKSVPKATLVKGDYALQLSSVDKFSRIEPTWFELHSGFGAQLGHYVPRYERVFVKGKTYYRIKVGQFTQRQQAVSACKSMQQSGLECIVATSKGINLYSG</sequence>
<name>A8H055_SHEPA</name>
<dbReference type="InterPro" id="IPR036680">
    <property type="entry name" value="SPOR-like_sf"/>
</dbReference>
<reference evidence="5 6" key="1">
    <citation type="submission" date="2007-10" db="EMBL/GenBank/DDBJ databases">
        <title>Complete sequence of Shewanella pealeana ATCC 700345.</title>
        <authorList>
            <consortium name="US DOE Joint Genome Institute"/>
            <person name="Copeland A."/>
            <person name="Lucas S."/>
            <person name="Lapidus A."/>
            <person name="Barry K."/>
            <person name="Glavina del Rio T."/>
            <person name="Dalin E."/>
            <person name="Tice H."/>
            <person name="Pitluck S."/>
            <person name="Chertkov O."/>
            <person name="Brettin T."/>
            <person name="Bruce D."/>
            <person name="Detter J.C."/>
            <person name="Han C."/>
            <person name="Schmutz J."/>
            <person name="Larimer F."/>
            <person name="Land M."/>
            <person name="Hauser L."/>
            <person name="Kyrpides N."/>
            <person name="Kim E."/>
            <person name="Zhao J.-S.Z."/>
            <person name="Manno D."/>
            <person name="Hawari J."/>
            <person name="Richardson P."/>
        </authorList>
    </citation>
    <scope>NUCLEOTIDE SEQUENCE [LARGE SCALE GENOMIC DNA]</scope>
    <source>
        <strain evidence="6">ATCC 700345 / ANG-SQ1</strain>
    </source>
</reference>
<dbReference type="PROSITE" id="PS51724">
    <property type="entry name" value="SPOR"/>
    <property type="match status" value="1"/>
</dbReference>
<dbReference type="GO" id="GO:0042834">
    <property type="term" value="F:peptidoglycan binding"/>
    <property type="evidence" value="ECO:0007669"/>
    <property type="project" value="InterPro"/>
</dbReference>
<dbReference type="SUPFAM" id="SSF110997">
    <property type="entry name" value="Sporulation related repeat"/>
    <property type="match status" value="1"/>
</dbReference>
<feature type="region of interest" description="Disordered" evidence="2">
    <location>
        <begin position="96"/>
        <end position="141"/>
    </location>
</feature>
<protein>
    <submittedName>
        <fullName evidence="5">Sporulation domain protein</fullName>
    </submittedName>
</protein>
<keyword evidence="1" id="KW-0175">Coiled coil</keyword>